<accession>M4FES8</accession>
<gene>
    <name evidence="1" type="ORF">BRASC35T46020Z</name>
</gene>
<reference evidence="1" key="3">
    <citation type="submission" date="2018-11" db="EMBL/GenBank/DDBJ databases">
        <authorList>
            <consortium name="Genoscope - CEA"/>
            <person name="William W."/>
        </authorList>
    </citation>
    <scope>NUCLEOTIDE SEQUENCE</scope>
</reference>
<dbReference type="Proteomes" id="UP000011750">
    <property type="component" value="Unassembled WGS sequence"/>
</dbReference>
<evidence type="ECO:0000313" key="2">
    <source>
        <dbReference type="EnsemblPlants" id="Bra039600.1-P"/>
    </source>
</evidence>
<dbReference type="Gramene" id="Bra039600.1">
    <property type="protein sequence ID" value="Bra039600.1-P"/>
    <property type="gene ID" value="Bra039600"/>
</dbReference>
<dbReference type="InParanoid" id="M4FES8"/>
<evidence type="ECO:0000313" key="1">
    <source>
        <dbReference type="EMBL" id="VDD23226.1"/>
    </source>
</evidence>
<dbReference type="HOGENOM" id="CLU_2625461_0_0_1"/>
<reference evidence="3" key="1">
    <citation type="journal article" date="2011" name="Nat. Genet.">
        <title>The genome of the mesopolyploid crop species Brassica rapa.</title>
        <authorList>
            <consortium name="Brassica rapa Genome Sequencing Project Consortium"/>
            <person name="Wang X."/>
            <person name="Wang H."/>
            <person name="Wang J."/>
            <person name="Sun R."/>
            <person name="Wu J."/>
            <person name="Liu S."/>
            <person name="Bai Y."/>
            <person name="Mun J.H."/>
            <person name="Bancroft I."/>
            <person name="Cheng F."/>
            <person name="Huang S."/>
            <person name="Li X."/>
            <person name="Hua W."/>
            <person name="Wang J."/>
            <person name="Wang X."/>
            <person name="Freeling M."/>
            <person name="Pires J.C."/>
            <person name="Paterson A.H."/>
            <person name="Chalhoub B."/>
            <person name="Wang B."/>
            <person name="Hayward A."/>
            <person name="Sharpe A.G."/>
            <person name="Park B.S."/>
            <person name="Weisshaar B."/>
            <person name="Liu B."/>
            <person name="Li B."/>
            <person name="Liu B."/>
            <person name="Tong C."/>
            <person name="Song C."/>
            <person name="Duran C."/>
            <person name="Peng C."/>
            <person name="Geng C."/>
            <person name="Koh C."/>
            <person name="Lin C."/>
            <person name="Edwards D."/>
            <person name="Mu D."/>
            <person name="Shen D."/>
            <person name="Soumpourou E."/>
            <person name="Li F."/>
            <person name="Fraser F."/>
            <person name="Conant G."/>
            <person name="Lassalle G."/>
            <person name="King G.J."/>
            <person name="Bonnema G."/>
            <person name="Tang H."/>
            <person name="Wang H."/>
            <person name="Belcram H."/>
            <person name="Zhou H."/>
            <person name="Hirakawa H."/>
            <person name="Abe H."/>
            <person name="Guo H."/>
            <person name="Wang H."/>
            <person name="Jin H."/>
            <person name="Parkin I.A."/>
            <person name="Batley J."/>
            <person name="Kim J.S."/>
            <person name="Just J."/>
            <person name="Li J."/>
            <person name="Xu J."/>
            <person name="Deng J."/>
            <person name="Kim J.A."/>
            <person name="Li J."/>
            <person name="Yu J."/>
            <person name="Meng J."/>
            <person name="Wang J."/>
            <person name="Min J."/>
            <person name="Poulain J."/>
            <person name="Wang J."/>
            <person name="Hatakeyama K."/>
            <person name="Wu K."/>
            <person name="Wang L."/>
            <person name="Fang L."/>
            <person name="Trick M."/>
            <person name="Links M.G."/>
            <person name="Zhao M."/>
            <person name="Jin M."/>
            <person name="Ramchiary N."/>
            <person name="Drou N."/>
            <person name="Berkman P.J."/>
            <person name="Cai Q."/>
            <person name="Huang Q."/>
            <person name="Li R."/>
            <person name="Tabata S."/>
            <person name="Cheng S."/>
            <person name="Zhang S."/>
            <person name="Zhang S."/>
            <person name="Huang S."/>
            <person name="Sato S."/>
            <person name="Sun S."/>
            <person name="Kwon S.J."/>
            <person name="Choi S.R."/>
            <person name="Lee T.H."/>
            <person name="Fan W."/>
            <person name="Zhao X."/>
            <person name="Tan X."/>
            <person name="Xu X."/>
            <person name="Wang Y."/>
            <person name="Qiu Y."/>
            <person name="Yin Y."/>
            <person name="Li Y."/>
            <person name="Du Y."/>
            <person name="Liao Y."/>
            <person name="Lim Y."/>
            <person name="Narusaka Y."/>
            <person name="Wang Y."/>
            <person name="Wang Z."/>
            <person name="Li Z."/>
            <person name="Wang Z."/>
            <person name="Xiong Z."/>
            <person name="Zhang Z."/>
        </authorList>
    </citation>
    <scope>NUCLEOTIDE SEQUENCE [LARGE SCALE GENOMIC DNA]</scope>
    <source>
        <strain evidence="3">cv. Chiifu-401-42</strain>
    </source>
</reference>
<name>M4FES8_BRACM</name>
<dbReference type="EnsemblPlants" id="Bra039600.1">
    <property type="protein sequence ID" value="Bra039600.1-P"/>
    <property type="gene ID" value="Bra039600"/>
</dbReference>
<evidence type="ECO:0000313" key="3">
    <source>
        <dbReference type="Proteomes" id="UP000011750"/>
    </source>
</evidence>
<organism evidence="2 3">
    <name type="scientific">Brassica campestris</name>
    <name type="common">Field mustard</name>
    <dbReference type="NCBI Taxonomy" id="3711"/>
    <lineage>
        <taxon>Eukaryota</taxon>
        <taxon>Viridiplantae</taxon>
        <taxon>Streptophyta</taxon>
        <taxon>Embryophyta</taxon>
        <taxon>Tracheophyta</taxon>
        <taxon>Spermatophyta</taxon>
        <taxon>Magnoliopsida</taxon>
        <taxon>eudicotyledons</taxon>
        <taxon>Gunneridae</taxon>
        <taxon>Pentapetalae</taxon>
        <taxon>rosids</taxon>
        <taxon>malvids</taxon>
        <taxon>Brassicales</taxon>
        <taxon>Brassicaceae</taxon>
        <taxon>Brassiceae</taxon>
        <taxon>Brassica</taxon>
    </lineage>
</organism>
<proteinExistence type="predicted"/>
<dbReference type="EMBL" id="LR031585">
    <property type="protein sequence ID" value="VDD23226.1"/>
    <property type="molecule type" value="Genomic_DNA"/>
</dbReference>
<reference evidence="3" key="2">
    <citation type="journal article" date="2018" name="Hortic Res">
        <title>Improved Brassica rapa reference genome by single-molecule sequencing and chromosome conformation capture technologies.</title>
        <authorList>
            <person name="Zhang L."/>
            <person name="Cai X."/>
            <person name="Wu J."/>
            <person name="Liu M."/>
            <person name="Grob S."/>
            <person name="Cheng F."/>
            <person name="Liang J."/>
            <person name="Cai C."/>
            <person name="Liu Z."/>
            <person name="Liu B."/>
            <person name="Wang F."/>
            <person name="Li S."/>
            <person name="Liu F."/>
            <person name="Li X."/>
            <person name="Cheng L."/>
            <person name="Yang W."/>
            <person name="Li M.H."/>
            <person name="Grossniklaus U."/>
            <person name="Zheng H."/>
            <person name="Wang X."/>
        </authorList>
    </citation>
    <scope>NUCLEOTIDE SEQUENCE [LARGE SCALE GENOMIC DNA]</scope>
    <source>
        <strain evidence="3">cv. Chiifu-401-42</strain>
    </source>
</reference>
<keyword evidence="3" id="KW-1185">Reference proteome</keyword>
<sequence length="78" mass="9071">MVSRGELTFQDIYGAQALLNEDDEEGYSDWEPQKMPAEFVKWCCFNCTMANPGDMVYTLEHVNFTSQLLYSYFTADTY</sequence>
<protein>
    <submittedName>
        <fullName evidence="1 2">Uncharacterized protein</fullName>
    </submittedName>
</protein>
<accession>A0A3P6D6D7</accession>
<reference evidence="2" key="4">
    <citation type="submission" date="2023-03" db="UniProtKB">
        <authorList>
            <consortium name="EnsemblPlants"/>
        </authorList>
    </citation>
    <scope>IDENTIFICATION</scope>
    <source>
        <strain evidence="2">cv. Chiifu-401-42</strain>
    </source>
</reference>
<dbReference type="STRING" id="51351.M4FES8"/>
<dbReference type="AlphaFoldDB" id="M4FES8"/>
<dbReference type="eggNOG" id="KOG1343">
    <property type="taxonomic scope" value="Eukaryota"/>
</dbReference>